<keyword evidence="3" id="KW-0964">Secreted</keyword>
<comment type="similarity">
    <text evidence="2 4">Belongs to the peptidase S10 family.</text>
</comment>
<keyword evidence="4" id="KW-0121">Carboxypeptidase</keyword>
<dbReference type="PANTHER" id="PTHR11802">
    <property type="entry name" value="SERINE PROTEASE FAMILY S10 SERINE CARBOXYPEPTIDASE"/>
    <property type="match status" value="1"/>
</dbReference>
<dbReference type="SUPFAM" id="SSF53474">
    <property type="entry name" value="alpha/beta-Hydrolases"/>
    <property type="match status" value="1"/>
</dbReference>
<dbReference type="GO" id="GO:0006508">
    <property type="term" value="P:proteolysis"/>
    <property type="evidence" value="ECO:0007669"/>
    <property type="project" value="UniProtKB-KW"/>
</dbReference>
<evidence type="ECO:0000256" key="4">
    <source>
        <dbReference type="RuleBase" id="RU361156"/>
    </source>
</evidence>
<dbReference type="AlphaFoldDB" id="A0A2Z7BS04"/>
<comment type="subcellular location">
    <subcellularLocation>
        <location evidence="1">Secreted</location>
    </subcellularLocation>
</comment>
<accession>A0A2Z7BS04</accession>
<dbReference type="EC" id="3.4.16.-" evidence="4"/>
<dbReference type="InterPro" id="IPR018202">
    <property type="entry name" value="Ser_caboxypep_ser_AS"/>
</dbReference>
<reference evidence="5 6" key="1">
    <citation type="journal article" date="2015" name="Proc. Natl. Acad. Sci. U.S.A.">
        <title>The resurrection genome of Boea hygrometrica: A blueprint for survival of dehydration.</title>
        <authorList>
            <person name="Xiao L."/>
            <person name="Yang G."/>
            <person name="Zhang L."/>
            <person name="Yang X."/>
            <person name="Zhao S."/>
            <person name="Ji Z."/>
            <person name="Zhou Q."/>
            <person name="Hu M."/>
            <person name="Wang Y."/>
            <person name="Chen M."/>
            <person name="Xu Y."/>
            <person name="Jin H."/>
            <person name="Xiao X."/>
            <person name="Hu G."/>
            <person name="Bao F."/>
            <person name="Hu Y."/>
            <person name="Wan P."/>
            <person name="Li L."/>
            <person name="Deng X."/>
            <person name="Kuang T."/>
            <person name="Xiang C."/>
            <person name="Zhu J.K."/>
            <person name="Oliver M.J."/>
            <person name="He Y."/>
        </authorList>
    </citation>
    <scope>NUCLEOTIDE SEQUENCE [LARGE SCALE GENOMIC DNA]</scope>
    <source>
        <strain evidence="6">cv. XS01</strain>
    </source>
</reference>
<evidence type="ECO:0000313" key="6">
    <source>
        <dbReference type="Proteomes" id="UP000250235"/>
    </source>
</evidence>
<name>A0A2Z7BS04_9LAMI</name>
<dbReference type="PROSITE" id="PS00131">
    <property type="entry name" value="CARBOXYPEPT_SER_SER"/>
    <property type="match status" value="1"/>
</dbReference>
<proteinExistence type="inferred from homology"/>
<evidence type="ECO:0000256" key="1">
    <source>
        <dbReference type="ARBA" id="ARBA00004613"/>
    </source>
</evidence>
<dbReference type="Gene3D" id="3.40.50.1820">
    <property type="entry name" value="alpha/beta hydrolase"/>
    <property type="match status" value="1"/>
</dbReference>
<organism evidence="5 6">
    <name type="scientific">Dorcoceras hygrometricum</name>
    <dbReference type="NCBI Taxonomy" id="472368"/>
    <lineage>
        <taxon>Eukaryota</taxon>
        <taxon>Viridiplantae</taxon>
        <taxon>Streptophyta</taxon>
        <taxon>Embryophyta</taxon>
        <taxon>Tracheophyta</taxon>
        <taxon>Spermatophyta</taxon>
        <taxon>Magnoliopsida</taxon>
        <taxon>eudicotyledons</taxon>
        <taxon>Gunneridae</taxon>
        <taxon>Pentapetalae</taxon>
        <taxon>asterids</taxon>
        <taxon>lamiids</taxon>
        <taxon>Lamiales</taxon>
        <taxon>Gesneriaceae</taxon>
        <taxon>Didymocarpoideae</taxon>
        <taxon>Trichosporeae</taxon>
        <taxon>Loxocarpinae</taxon>
        <taxon>Dorcoceras</taxon>
    </lineage>
</organism>
<gene>
    <name evidence="5" type="ORF">F511_01241</name>
</gene>
<sequence>MAYGASEETGPFRVPRHDGLSLCLNNLLFLESQAGVGFSSRCPSYKFPGGLNGFHGSSVDHFYISGESYAGGHYIPQLSKAIVESDKGAKNLSSTLKVSSLMLVAINQSTCFM</sequence>
<dbReference type="InterPro" id="IPR029058">
    <property type="entry name" value="AB_hydrolase_fold"/>
</dbReference>
<dbReference type="GO" id="GO:0004185">
    <property type="term" value="F:serine-type carboxypeptidase activity"/>
    <property type="evidence" value="ECO:0007669"/>
    <property type="project" value="UniProtKB-UniRule"/>
</dbReference>
<evidence type="ECO:0000256" key="2">
    <source>
        <dbReference type="ARBA" id="ARBA00009431"/>
    </source>
</evidence>
<dbReference type="GO" id="GO:0005576">
    <property type="term" value="C:extracellular region"/>
    <property type="evidence" value="ECO:0007669"/>
    <property type="project" value="UniProtKB-SubCell"/>
</dbReference>
<evidence type="ECO:0000313" key="5">
    <source>
        <dbReference type="EMBL" id="KZV37373.1"/>
    </source>
</evidence>
<dbReference type="GO" id="GO:0005773">
    <property type="term" value="C:vacuole"/>
    <property type="evidence" value="ECO:0007669"/>
    <property type="project" value="TreeGrafter"/>
</dbReference>
<keyword evidence="6" id="KW-1185">Reference proteome</keyword>
<evidence type="ECO:0000256" key="3">
    <source>
        <dbReference type="ARBA" id="ARBA00022525"/>
    </source>
</evidence>
<protein>
    <recommendedName>
        <fullName evidence="4">Carboxypeptidase</fullName>
        <ecNumber evidence="4">3.4.16.-</ecNumber>
    </recommendedName>
</protein>
<dbReference type="EMBL" id="KV003144">
    <property type="protein sequence ID" value="KZV37373.1"/>
    <property type="molecule type" value="Genomic_DNA"/>
</dbReference>
<dbReference type="InterPro" id="IPR001563">
    <property type="entry name" value="Peptidase_S10"/>
</dbReference>
<keyword evidence="4" id="KW-0378">Hydrolase</keyword>
<keyword evidence="4" id="KW-0645">Protease</keyword>
<dbReference type="Pfam" id="PF00450">
    <property type="entry name" value="Peptidase_S10"/>
    <property type="match status" value="1"/>
</dbReference>
<dbReference type="Proteomes" id="UP000250235">
    <property type="component" value="Unassembled WGS sequence"/>
</dbReference>
<dbReference type="PANTHER" id="PTHR11802:SF25">
    <property type="entry name" value="SERINE CARBOXYPEPTIDASE 24"/>
    <property type="match status" value="1"/>
</dbReference>